<keyword evidence="3" id="KW-0675">Receptor</keyword>
<evidence type="ECO:0000256" key="1">
    <source>
        <dbReference type="PROSITE-ProRule" id="PRU00059"/>
    </source>
</evidence>
<dbReference type="AlphaFoldDB" id="K1QN27"/>
<name>K1QN27_MAGGI</name>
<accession>K1QN27</accession>
<comment type="caution">
    <text evidence="2">Lacks conserved residue(s) required for the propagation of feature annotation.</text>
</comment>
<dbReference type="InterPro" id="IPR036055">
    <property type="entry name" value="LDL_receptor-like_sf"/>
</dbReference>
<evidence type="ECO:0000256" key="2">
    <source>
        <dbReference type="PROSITE-ProRule" id="PRU00124"/>
    </source>
</evidence>
<feature type="disulfide bond" evidence="1">
    <location>
        <begin position="209"/>
        <end position="236"/>
    </location>
</feature>
<dbReference type="PRINTS" id="PR00261">
    <property type="entry name" value="LDLRECEPTOR"/>
</dbReference>
<dbReference type="SMART" id="SM00192">
    <property type="entry name" value="LDLa"/>
    <property type="match status" value="2"/>
</dbReference>
<dbReference type="PROSITE" id="PS50068">
    <property type="entry name" value="LDLRA_2"/>
    <property type="match status" value="2"/>
</dbReference>
<organism evidence="3">
    <name type="scientific">Magallana gigas</name>
    <name type="common">Pacific oyster</name>
    <name type="synonym">Crassostrea gigas</name>
    <dbReference type="NCBI Taxonomy" id="29159"/>
    <lineage>
        <taxon>Eukaryota</taxon>
        <taxon>Metazoa</taxon>
        <taxon>Spiralia</taxon>
        <taxon>Lophotrochozoa</taxon>
        <taxon>Mollusca</taxon>
        <taxon>Bivalvia</taxon>
        <taxon>Autobranchia</taxon>
        <taxon>Pteriomorphia</taxon>
        <taxon>Ostreida</taxon>
        <taxon>Ostreoidea</taxon>
        <taxon>Ostreidae</taxon>
        <taxon>Magallana</taxon>
    </lineage>
</organism>
<dbReference type="PANTHER" id="PTHR24652:SF69">
    <property type="entry name" value="CUB DOMAIN-CONTAINING PROTEIN"/>
    <property type="match status" value="1"/>
</dbReference>
<feature type="disulfide bond" evidence="2">
    <location>
        <begin position="340"/>
        <end position="352"/>
    </location>
</feature>
<proteinExistence type="predicted"/>
<dbReference type="InterPro" id="IPR035914">
    <property type="entry name" value="Sperma_CUB_dom_sf"/>
</dbReference>
<dbReference type="PROSITE" id="PS01180">
    <property type="entry name" value="CUB"/>
    <property type="match status" value="1"/>
</dbReference>
<dbReference type="Gene3D" id="2.60.120.290">
    <property type="entry name" value="Spermadhesin, CUB domain"/>
    <property type="match status" value="1"/>
</dbReference>
<feature type="disulfide bond" evidence="2">
    <location>
        <begin position="170"/>
        <end position="188"/>
    </location>
</feature>
<dbReference type="InterPro" id="IPR042333">
    <property type="entry name" value="LRAD2/Mig-13-like"/>
</dbReference>
<dbReference type="PANTHER" id="PTHR24652">
    <property type="entry name" value="LOW-DENSITY LIPOPROTEIN RECEPTOR CLASS A DOMAIN-CONTAINING PROTEIN 2"/>
    <property type="match status" value="1"/>
</dbReference>
<keyword evidence="2" id="KW-1015">Disulfide bond</keyword>
<feature type="disulfide bond" evidence="2">
    <location>
        <begin position="347"/>
        <end position="365"/>
    </location>
</feature>
<dbReference type="SUPFAM" id="SSF57424">
    <property type="entry name" value="LDL receptor-like module"/>
    <property type="match status" value="2"/>
</dbReference>
<dbReference type="CDD" id="cd00112">
    <property type="entry name" value="LDLa"/>
    <property type="match status" value="2"/>
</dbReference>
<dbReference type="InParanoid" id="K1QN27"/>
<sequence>MPNACNIKVKASIASKYSWIQDYMDENCGKTLNLDTYFRLQASRKSSLSSGLNCSVDIFATSKKLGGSARVHARLLSINMPFSTPVSGCDRVKLELHDGIRNKTLITPKNGLCGDSLYNSYSYVTVNDNFMTFTLTTNPSPQIGTFDAIITNFHQLEDPNDACLNGWWRCGNDRCVDPSTKCNTFDNCGDNTDETYEKCKPTMYFYENCGQEIHVYDAVHLKLKRSGSSLIPNTVCDNIVVSHSKSSGVGAPAQVYAHFRSINLQQKVSGNCTAARLDVFDGLRNKKRISGSEGLCGTSLQTVDYTTDQDNFMPIEFTTDGSNQVGSFEITLTNFHTGECLAGEFRCRNGRCVDSTVQCDGYQNCGDNSDNVSELCSVIAGLAAGAIVAIVLSAIFFVIFLPICIIVVMGRRRRNRYSGI</sequence>
<dbReference type="InterPro" id="IPR000859">
    <property type="entry name" value="CUB_dom"/>
</dbReference>
<protein>
    <submittedName>
        <fullName evidence="3">Putative vitellogenin receptor</fullName>
    </submittedName>
</protein>
<dbReference type="HOGENOM" id="CLU_654271_0_0_1"/>
<evidence type="ECO:0000313" key="3">
    <source>
        <dbReference type="EMBL" id="EKC35303.1"/>
    </source>
</evidence>
<reference evidence="3" key="1">
    <citation type="journal article" date="2012" name="Nature">
        <title>The oyster genome reveals stress adaptation and complexity of shell formation.</title>
        <authorList>
            <person name="Zhang G."/>
            <person name="Fang X."/>
            <person name="Guo X."/>
            <person name="Li L."/>
            <person name="Luo R."/>
            <person name="Xu F."/>
            <person name="Yang P."/>
            <person name="Zhang L."/>
            <person name="Wang X."/>
            <person name="Qi H."/>
            <person name="Xiong Z."/>
            <person name="Que H."/>
            <person name="Xie Y."/>
            <person name="Holland P.W."/>
            <person name="Paps J."/>
            <person name="Zhu Y."/>
            <person name="Wu F."/>
            <person name="Chen Y."/>
            <person name="Wang J."/>
            <person name="Peng C."/>
            <person name="Meng J."/>
            <person name="Yang L."/>
            <person name="Liu J."/>
            <person name="Wen B."/>
            <person name="Zhang N."/>
            <person name="Huang Z."/>
            <person name="Zhu Q."/>
            <person name="Feng Y."/>
            <person name="Mount A."/>
            <person name="Hedgecock D."/>
            <person name="Xu Z."/>
            <person name="Liu Y."/>
            <person name="Domazet-Loso T."/>
            <person name="Du Y."/>
            <person name="Sun X."/>
            <person name="Zhang S."/>
            <person name="Liu B."/>
            <person name="Cheng P."/>
            <person name="Jiang X."/>
            <person name="Li J."/>
            <person name="Fan D."/>
            <person name="Wang W."/>
            <person name="Fu W."/>
            <person name="Wang T."/>
            <person name="Wang B."/>
            <person name="Zhang J."/>
            <person name="Peng Z."/>
            <person name="Li Y."/>
            <person name="Li N."/>
            <person name="Wang J."/>
            <person name="Chen M."/>
            <person name="He Y."/>
            <person name="Tan F."/>
            <person name="Song X."/>
            <person name="Zheng Q."/>
            <person name="Huang R."/>
            <person name="Yang H."/>
            <person name="Du X."/>
            <person name="Chen L."/>
            <person name="Yang M."/>
            <person name="Gaffney P.M."/>
            <person name="Wang S."/>
            <person name="Luo L."/>
            <person name="She Z."/>
            <person name="Ming Y."/>
            <person name="Huang W."/>
            <person name="Zhang S."/>
            <person name="Huang B."/>
            <person name="Zhang Y."/>
            <person name="Qu T."/>
            <person name="Ni P."/>
            <person name="Miao G."/>
            <person name="Wang J."/>
            <person name="Wang Q."/>
            <person name="Steinberg C.E."/>
            <person name="Wang H."/>
            <person name="Li N."/>
            <person name="Qian L."/>
            <person name="Zhang G."/>
            <person name="Li Y."/>
            <person name="Yang H."/>
            <person name="Liu X."/>
            <person name="Wang J."/>
            <person name="Yin Y."/>
            <person name="Wang J."/>
        </authorList>
    </citation>
    <scope>NUCLEOTIDE SEQUENCE [LARGE SCALE GENOMIC DNA]</scope>
    <source>
        <strain evidence="3">05x7-T-G4-1.051#20</strain>
    </source>
</reference>
<dbReference type="Gene3D" id="4.10.400.10">
    <property type="entry name" value="Low-density Lipoprotein Receptor"/>
    <property type="match status" value="2"/>
</dbReference>
<gene>
    <name evidence="3" type="ORF">CGI_10017986</name>
</gene>
<dbReference type="SUPFAM" id="SSF49854">
    <property type="entry name" value="Spermadhesin, CUB domain"/>
    <property type="match status" value="1"/>
</dbReference>
<dbReference type="InterPro" id="IPR002172">
    <property type="entry name" value="LDrepeatLR_classA_rpt"/>
</dbReference>
<dbReference type="Pfam" id="PF00057">
    <property type="entry name" value="Ldl_recept_a"/>
    <property type="match status" value="1"/>
</dbReference>
<dbReference type="EMBL" id="JH818249">
    <property type="protein sequence ID" value="EKC35303.1"/>
    <property type="molecule type" value="Genomic_DNA"/>
</dbReference>
<feature type="disulfide bond" evidence="2">
    <location>
        <begin position="163"/>
        <end position="175"/>
    </location>
</feature>